<evidence type="ECO:0000256" key="5">
    <source>
        <dbReference type="ARBA" id="ARBA00023136"/>
    </source>
</evidence>
<dbReference type="Proteomes" id="UP000355283">
    <property type="component" value="Unassembled WGS sequence"/>
</dbReference>
<evidence type="ECO:0000256" key="6">
    <source>
        <dbReference type="ARBA" id="ARBA00023288"/>
    </source>
</evidence>
<keyword evidence="12" id="KW-1185">Reference proteome</keyword>
<evidence type="ECO:0000256" key="10">
    <source>
        <dbReference type="SAM" id="MobiDB-lite"/>
    </source>
</evidence>
<gene>
    <name evidence="11" type="ORF">NSK_006058</name>
</gene>
<feature type="compositionally biased region" description="Basic and acidic residues" evidence="10">
    <location>
        <begin position="937"/>
        <end position="947"/>
    </location>
</feature>
<keyword evidence="3" id="KW-0926">Vacuole</keyword>
<accession>A0A4D9CVL7</accession>
<dbReference type="InterPro" id="IPR021133">
    <property type="entry name" value="HEAT_type_2"/>
</dbReference>
<organism evidence="11 12">
    <name type="scientific">Nannochloropsis salina CCMP1776</name>
    <dbReference type="NCBI Taxonomy" id="1027361"/>
    <lineage>
        <taxon>Eukaryota</taxon>
        <taxon>Sar</taxon>
        <taxon>Stramenopiles</taxon>
        <taxon>Ochrophyta</taxon>
        <taxon>Eustigmatophyceae</taxon>
        <taxon>Eustigmatales</taxon>
        <taxon>Monodopsidaceae</taxon>
        <taxon>Microchloropsis</taxon>
        <taxon>Microchloropsis salina</taxon>
    </lineage>
</organism>
<feature type="compositionally biased region" description="Basic and acidic residues" evidence="10">
    <location>
        <begin position="1138"/>
        <end position="1153"/>
    </location>
</feature>
<dbReference type="Gene3D" id="3.80.10.10">
    <property type="entry name" value="Ribonuclease Inhibitor"/>
    <property type="match status" value="1"/>
</dbReference>
<feature type="region of interest" description="Disordered" evidence="10">
    <location>
        <begin position="1410"/>
        <end position="1457"/>
    </location>
</feature>
<feature type="region of interest" description="Disordered" evidence="10">
    <location>
        <begin position="257"/>
        <end position="307"/>
    </location>
</feature>
<dbReference type="Gene3D" id="3.40.50.300">
    <property type="entry name" value="P-loop containing nucleotide triphosphate hydrolases"/>
    <property type="match status" value="1"/>
</dbReference>
<feature type="region of interest" description="Disordered" evidence="10">
    <location>
        <begin position="1659"/>
        <end position="1789"/>
    </location>
</feature>
<keyword evidence="6" id="KW-0449">Lipoprotein</keyword>
<dbReference type="OrthoDB" id="190216at2759"/>
<keyword evidence="5" id="KW-0472">Membrane</keyword>
<dbReference type="PANTHER" id="PTHR47249">
    <property type="entry name" value="VACUOLAR PROTEIN 8"/>
    <property type="match status" value="1"/>
</dbReference>
<evidence type="ECO:0000256" key="9">
    <source>
        <dbReference type="PROSITE-ProRule" id="PRU00259"/>
    </source>
</evidence>
<dbReference type="GO" id="GO:0071562">
    <property type="term" value="P:nucleus-vacuole junction assembly"/>
    <property type="evidence" value="ECO:0007669"/>
    <property type="project" value="InterPro"/>
</dbReference>
<evidence type="ECO:0000256" key="1">
    <source>
        <dbReference type="ARBA" id="ARBA00004592"/>
    </source>
</evidence>
<dbReference type="GO" id="GO:0043495">
    <property type="term" value="F:protein-membrane adaptor activity"/>
    <property type="evidence" value="ECO:0007669"/>
    <property type="project" value="InterPro"/>
</dbReference>
<feature type="compositionally biased region" description="Basic and acidic residues" evidence="10">
    <location>
        <begin position="157"/>
        <end position="170"/>
    </location>
</feature>
<keyword evidence="4" id="KW-0677">Repeat</keyword>
<dbReference type="EMBL" id="SDOX01000096">
    <property type="protein sequence ID" value="TFJ82634.1"/>
    <property type="molecule type" value="Genomic_DNA"/>
</dbReference>
<proteinExistence type="inferred from homology"/>
<dbReference type="PROSITE" id="PS50077">
    <property type="entry name" value="HEAT_REPEAT"/>
    <property type="match status" value="1"/>
</dbReference>
<sequence length="2385" mass="254565">MDGQGNEKLVSEATSTTGQVSAPAACLSCETYLHEDGRTRVSSSNLILFHVCKLRTGTKKEKADACIHLGKYAAASNDLRSQVLAAGGLASLIQAWPDAQFASAKAIAHAILGVDDAWVLLQFSRGILDALRLLLVTSKEARRLKQQRRQQQKGRLGQREDQEGEEEKRMSAPSSSQAVEDLMADEMTPCHYRHLVARVLAHMIVIIKQEWRQASGDAPPTSERFLAWTRSKTKSSSTITGSLERVVELAMMLAEDDCGKIPPPLDSRPRPGPDPATPSQAPAPAHQEGLQPTTPSEPGPRRINPSDQDATILTAFSLAQTAHVEASRVLLVNRGLLPILEEWLTSRIKDLERQAVSIVASLCQRSGQALDVYTRGFIDAKILASGILPHLLPLASSNEPEIREHVAEALADLSKQTQNRESLVKTGGISSLVLLLGDAAGDLIAQAEVAEHALIALNNLAMDHQEGGEGAGKLGKGLGRSGAGVALGGSGGSGCGSVLGGGGGERGAGESSPCLLIAKEGGIEPLVTLMRCGGLSRDATPEQHLRLRSSTISLAAILSQHPACRVAFFETPHLVDTLLAVGINSLREVERGSSHRNLRMRSPSTGWRVATSPPTAQEEEEKAASLRATTVEAVHVAFTLANLAAVGNSFHERELVESGAAPVLVRMCKCPIPEVVEQAVRGLAQLCRPLIRGFVAVEDDEFAERGNKDVGEGRRGPGGARSRGAWGKGRPLRTVEDTQDEQLRLLWSNETLQTMLSLVLGAGSSQDGGRGRDGGARAESIDGSGNAGIQAAVRLEAVRALATLARVADFSFRIVRPQGGVLKELLKLAVDPSALSGGDGELRMLAEEALVNLGFEGGSKALELCGNDRGLLLDWWVMERNLEDQRAANEELSFAVEAMMALNDGRREGGGASNVTTAGTGGAVTFAEPLHRHHRHPQSEAHEDRRTAHLSPSLLTRAGTQASPLTEDGAGMERAGAGGGAGGLGGLIKEVANLRLRDLLLMCLTPAAVVSGTLSGVRGAKSSGAGAETRGSREDMAESGSHPSPCSAGRQLSSSPPFRGREGSSPPCESRDEGNLASSPLAPSIPVALQPPQFRGASSFGEFISGVTGGAGRDGSSASSGGRRETLLSCLLNPRRQASAEDGGKEQDGRFARDPWPSLGAPLALPEVGSLSFNLQLLMDRFFPSPLTQYEVLPLTALGLTAGRGRKAGLEFVRVDGRGGVAGGEAAFGLGMVRRTLEWRRGDFRDSAASDLAGLGHAEPRLFFLPAGRAGEFSQAFLERLHVLPKVKSLVFQASRPEQGSAGTSLAYLVGGVPSWVRHVTFERVLNRDSLVILSHILATKSLHAASMAAMSSAASSSGGAGKGAGIVSGTQQPPGLALQGLAIRHHAHLRPEDFSPLFSFLRKEGGAPAPLDDDSAQLGSGRKGMGPEGGESGRPMSQDEHTKTETPASPVPVPTLSRQPSLLGYVGMRYLDLTGNNLGDAGAAEAIKALTCYSPTLDSLGLASNGIKNASLLLDAVAAFVHHRGSMGWLRTLLLDDNALTAKAMQRLFTLLEEDTSLENLSLAANAINDSKPLVEGLRRLLRRNRMLIDLNLSKTRLGVEGGRELLFGLLENQTLRYLRLQGGNEALKAEERELIERQLAGNRRRFYAPLTKLSRPVRMTVTGPPPSSSSWSQGAASQTRDSQQEQSGPQGRDRGQQKVPGTPEGNFQPQVDERASNSAARRHSPPSSPIAVQSAGYHHRSISEPVRGRRHRGRSADKARAGEEENHEREETEDEVETDDDRYEGEEPMPTMLEVGGRAGSLGAEGRDVGPFQGSWAIGDGEGKVKEEEGDSTPASQRDVLSVLFSAPLAWRDLEGNLHPIELLFFDQEREQLVQSLMESGSDICARFDFCTTDTLRSAVTLGARALHYSGHGHRNLLTFEDGAGGLQLVPVDMLRSLCAAGSHKLDLVVVSSCYSKLAGQAFVDAEVPHVVCINLEATITDSAALAFTKAFYLSLFVGNTVQHSFAIGQQAVAASPNVPSPEREVSKFELLPEGCDHNVAIFTAPQPTLTSWGSGRSMGAEAPWLLQQEQQAHLPTPPEDFLGREVSMYRVVNACLYRRLVTLLGLGGIGKSALAAACCHYMALRRFHTDGIVFVRLQGKSSLEELIQSIIQGVLRQIPARGGGAGGLGSGHGAPSHALASTLSPTAPPFASSLASIGGLVDDGILERDEEWLFARLRTAKVLIVLDHLQELQAGHDGINVKIFLSQLFEQTRATKVLITTTRPLDLHTLPGSGNGVMGETLVSVGPLTFKNTVRLFSRLCPHLHTARDRRLLLESLVWPEDQQDVTIASRDITPRTYAILERMGEGHPAKILKRAYEMSEQDVLDILRQGQESRRREDEGI</sequence>
<dbReference type="SMART" id="SM00368">
    <property type="entry name" value="LRR_RI"/>
    <property type="match status" value="4"/>
</dbReference>
<protein>
    <recommendedName>
        <fullName evidence="7">Vacuolar protein 8</fullName>
    </recommendedName>
</protein>
<feature type="compositionally biased region" description="Basic and acidic residues" evidence="10">
    <location>
        <begin position="706"/>
        <end position="715"/>
    </location>
</feature>
<feature type="compositionally biased region" description="Gly residues" evidence="10">
    <location>
        <begin position="1422"/>
        <end position="1433"/>
    </location>
</feature>
<evidence type="ECO:0000313" key="12">
    <source>
        <dbReference type="Proteomes" id="UP000355283"/>
    </source>
</evidence>
<dbReference type="PANTHER" id="PTHR47249:SF1">
    <property type="entry name" value="VACUOLAR PROTEIN 8"/>
    <property type="match status" value="1"/>
</dbReference>
<evidence type="ECO:0000256" key="2">
    <source>
        <dbReference type="ARBA" id="ARBA00005462"/>
    </source>
</evidence>
<dbReference type="SUPFAM" id="SSF52047">
    <property type="entry name" value="RNI-like"/>
    <property type="match status" value="1"/>
</dbReference>
<feature type="repeat" description="HEAT" evidence="8">
    <location>
        <begin position="387"/>
        <end position="422"/>
    </location>
</feature>
<dbReference type="Gene3D" id="1.25.10.10">
    <property type="entry name" value="Leucine-rich Repeat Variant"/>
    <property type="match status" value="2"/>
</dbReference>
<feature type="region of interest" description="Disordered" evidence="10">
    <location>
        <begin position="1132"/>
        <end position="1154"/>
    </location>
</feature>
<feature type="compositionally biased region" description="Polar residues" evidence="10">
    <location>
        <begin position="1681"/>
        <end position="1691"/>
    </location>
</feature>
<dbReference type="InterPro" id="IPR045156">
    <property type="entry name" value="Vac8"/>
</dbReference>
<feature type="compositionally biased region" description="Acidic residues" evidence="10">
    <location>
        <begin position="1773"/>
        <end position="1789"/>
    </location>
</feature>
<name>A0A4D9CVL7_9STRA</name>
<dbReference type="SUPFAM" id="SSF52540">
    <property type="entry name" value="P-loop containing nucleoside triphosphate hydrolases"/>
    <property type="match status" value="1"/>
</dbReference>
<feature type="region of interest" description="Disordered" evidence="10">
    <location>
        <begin position="706"/>
        <end position="733"/>
    </location>
</feature>
<comment type="caution">
    <text evidence="11">The sequence shown here is derived from an EMBL/GenBank/DDBJ whole genome shotgun (WGS) entry which is preliminary data.</text>
</comment>
<dbReference type="SMART" id="SM00185">
    <property type="entry name" value="ARM"/>
    <property type="match status" value="5"/>
</dbReference>
<comment type="similarity">
    <text evidence="2">Belongs to the beta-catenin family.</text>
</comment>
<feature type="region of interest" description="Disordered" evidence="10">
    <location>
        <begin position="594"/>
        <end position="619"/>
    </location>
</feature>
<evidence type="ECO:0000313" key="11">
    <source>
        <dbReference type="EMBL" id="TFJ82634.1"/>
    </source>
</evidence>
<dbReference type="InterPro" id="IPR027417">
    <property type="entry name" value="P-loop_NTPase"/>
</dbReference>
<comment type="subcellular location">
    <subcellularLocation>
        <location evidence="1">Vacuole membrane</location>
        <topology evidence="1">Lipid-anchor</topology>
    </subcellularLocation>
</comment>
<evidence type="ECO:0000256" key="7">
    <source>
        <dbReference type="ARBA" id="ARBA00026209"/>
    </source>
</evidence>
<dbReference type="GO" id="GO:0005774">
    <property type="term" value="C:vacuolar membrane"/>
    <property type="evidence" value="ECO:0007669"/>
    <property type="project" value="UniProtKB-SubCell"/>
</dbReference>
<dbReference type="InterPro" id="IPR011989">
    <property type="entry name" value="ARM-like"/>
</dbReference>
<feature type="region of interest" description="Disordered" evidence="10">
    <location>
        <begin position="1016"/>
        <end position="1090"/>
    </location>
</feature>
<feature type="region of interest" description="Disordered" evidence="10">
    <location>
        <begin position="144"/>
        <end position="178"/>
    </location>
</feature>
<dbReference type="InterPro" id="IPR016024">
    <property type="entry name" value="ARM-type_fold"/>
</dbReference>
<dbReference type="InterPro" id="IPR032675">
    <property type="entry name" value="LRR_dom_sf"/>
</dbReference>
<dbReference type="SUPFAM" id="SSF48371">
    <property type="entry name" value="ARM repeat"/>
    <property type="match status" value="1"/>
</dbReference>
<evidence type="ECO:0000256" key="4">
    <source>
        <dbReference type="ARBA" id="ARBA00022737"/>
    </source>
</evidence>
<dbReference type="InterPro" id="IPR000225">
    <property type="entry name" value="Armadillo"/>
</dbReference>
<reference evidence="11 12" key="1">
    <citation type="submission" date="2019-01" db="EMBL/GenBank/DDBJ databases">
        <title>Nuclear Genome Assembly of the Microalgal Biofuel strain Nannochloropsis salina CCMP1776.</title>
        <authorList>
            <person name="Hovde B."/>
        </authorList>
    </citation>
    <scope>NUCLEOTIDE SEQUENCE [LARGE SCALE GENOMIC DNA]</scope>
    <source>
        <strain evidence="11 12">CCMP1776</strain>
    </source>
</reference>
<feature type="compositionally biased region" description="Low complexity" evidence="10">
    <location>
        <begin position="1670"/>
        <end position="1680"/>
    </location>
</feature>
<feature type="compositionally biased region" description="Basic and acidic residues" evidence="10">
    <location>
        <begin position="1756"/>
        <end position="1772"/>
    </location>
</feature>
<feature type="repeat" description="ARM" evidence="9">
    <location>
        <begin position="386"/>
        <end position="428"/>
    </location>
</feature>
<evidence type="ECO:0000256" key="8">
    <source>
        <dbReference type="PROSITE-ProRule" id="PRU00103"/>
    </source>
</evidence>
<feature type="repeat" description="ARM" evidence="9">
    <location>
        <begin position="427"/>
        <end position="466"/>
    </location>
</feature>
<evidence type="ECO:0000256" key="3">
    <source>
        <dbReference type="ARBA" id="ARBA00022554"/>
    </source>
</evidence>
<dbReference type="PROSITE" id="PS50176">
    <property type="entry name" value="ARM_REPEAT"/>
    <property type="match status" value="2"/>
</dbReference>
<dbReference type="Pfam" id="PF00514">
    <property type="entry name" value="Arm"/>
    <property type="match status" value="1"/>
</dbReference>
<feature type="region of interest" description="Disordered" evidence="10">
    <location>
        <begin position="932"/>
        <end position="981"/>
    </location>
</feature>
<feature type="compositionally biased region" description="Pro residues" evidence="10">
    <location>
        <begin position="261"/>
        <end position="276"/>
    </location>
</feature>